<reference evidence="2 3" key="1">
    <citation type="journal article" date="2015" name="Proc. Natl. Acad. Sci. U.S.A.">
        <title>The resurrection genome of Boea hygrometrica: A blueprint for survival of dehydration.</title>
        <authorList>
            <person name="Xiao L."/>
            <person name="Yang G."/>
            <person name="Zhang L."/>
            <person name="Yang X."/>
            <person name="Zhao S."/>
            <person name="Ji Z."/>
            <person name="Zhou Q."/>
            <person name="Hu M."/>
            <person name="Wang Y."/>
            <person name="Chen M."/>
            <person name="Xu Y."/>
            <person name="Jin H."/>
            <person name="Xiao X."/>
            <person name="Hu G."/>
            <person name="Bao F."/>
            <person name="Hu Y."/>
            <person name="Wan P."/>
            <person name="Li L."/>
            <person name="Deng X."/>
            <person name="Kuang T."/>
            <person name="Xiang C."/>
            <person name="Zhu J.K."/>
            <person name="Oliver M.J."/>
            <person name="He Y."/>
        </authorList>
    </citation>
    <scope>NUCLEOTIDE SEQUENCE [LARGE SCALE GENOMIC DNA]</scope>
    <source>
        <strain evidence="3">cv. XS01</strain>
    </source>
</reference>
<dbReference type="EMBL" id="KV012608">
    <property type="protein sequence ID" value="KZV24551.1"/>
    <property type="molecule type" value="Genomic_DNA"/>
</dbReference>
<dbReference type="Proteomes" id="UP000250235">
    <property type="component" value="Unassembled WGS sequence"/>
</dbReference>
<accession>A0A2Z7ARL5</accession>
<keyword evidence="3" id="KW-1185">Reference proteome</keyword>
<protein>
    <submittedName>
        <fullName evidence="2">Uncharacterized protein</fullName>
    </submittedName>
</protein>
<evidence type="ECO:0000313" key="2">
    <source>
        <dbReference type="EMBL" id="KZV24551.1"/>
    </source>
</evidence>
<evidence type="ECO:0000256" key="1">
    <source>
        <dbReference type="SAM" id="MobiDB-lite"/>
    </source>
</evidence>
<dbReference type="AlphaFoldDB" id="A0A2Z7ARL5"/>
<feature type="compositionally biased region" description="Acidic residues" evidence="1">
    <location>
        <begin position="196"/>
        <end position="210"/>
    </location>
</feature>
<gene>
    <name evidence="2" type="ORF">F511_39644</name>
</gene>
<name>A0A2Z7ARL5_9LAMI</name>
<feature type="region of interest" description="Disordered" evidence="1">
    <location>
        <begin position="190"/>
        <end position="210"/>
    </location>
</feature>
<organism evidence="2 3">
    <name type="scientific">Dorcoceras hygrometricum</name>
    <dbReference type="NCBI Taxonomy" id="472368"/>
    <lineage>
        <taxon>Eukaryota</taxon>
        <taxon>Viridiplantae</taxon>
        <taxon>Streptophyta</taxon>
        <taxon>Embryophyta</taxon>
        <taxon>Tracheophyta</taxon>
        <taxon>Spermatophyta</taxon>
        <taxon>Magnoliopsida</taxon>
        <taxon>eudicotyledons</taxon>
        <taxon>Gunneridae</taxon>
        <taxon>Pentapetalae</taxon>
        <taxon>asterids</taxon>
        <taxon>lamiids</taxon>
        <taxon>Lamiales</taxon>
        <taxon>Gesneriaceae</taxon>
        <taxon>Didymocarpoideae</taxon>
        <taxon>Trichosporeae</taxon>
        <taxon>Loxocarpinae</taxon>
        <taxon>Dorcoceras</taxon>
    </lineage>
</organism>
<proteinExistence type="predicted"/>
<sequence>MHEFVVNVSNLYIYDHISCMNFTVFDMFRFLPLRLRSWKVARWLSEPDHAVEVRSGAARRMAGAFTCSNPFSLVSPRFEPRSIKLGPAGPEGGPAGRALAMVVGAGSTISCGLGYLVGWFGSVEPAGSVGPDRSSSLESNILKWGQVMTLKMSSHRLAVKTSERLLQQYPVTASMIQSCHVTVLDTGSVGLNGAGDDPEDEFTPTGGEDV</sequence>
<evidence type="ECO:0000313" key="3">
    <source>
        <dbReference type="Proteomes" id="UP000250235"/>
    </source>
</evidence>